<proteinExistence type="predicted"/>
<accession>A0ACB8SIU7</accession>
<reference evidence="1" key="1">
    <citation type="submission" date="2021-03" db="EMBL/GenBank/DDBJ databases">
        <authorList>
            <consortium name="DOE Joint Genome Institute"/>
            <person name="Ahrendt S."/>
            <person name="Looney B.P."/>
            <person name="Miyauchi S."/>
            <person name="Morin E."/>
            <person name="Drula E."/>
            <person name="Courty P.E."/>
            <person name="Chicoki N."/>
            <person name="Fauchery L."/>
            <person name="Kohler A."/>
            <person name="Kuo A."/>
            <person name="Labutti K."/>
            <person name="Pangilinan J."/>
            <person name="Lipzen A."/>
            <person name="Riley R."/>
            <person name="Andreopoulos W."/>
            <person name="He G."/>
            <person name="Johnson J."/>
            <person name="Barry K.W."/>
            <person name="Grigoriev I.V."/>
            <person name="Nagy L."/>
            <person name="Hibbett D."/>
            <person name="Henrissat B."/>
            <person name="Matheny P.B."/>
            <person name="Labbe J."/>
            <person name="Martin F."/>
        </authorList>
    </citation>
    <scope>NUCLEOTIDE SEQUENCE</scope>
    <source>
        <strain evidence="1">HHB10654</strain>
    </source>
</reference>
<organism evidence="1 2">
    <name type="scientific">Artomyces pyxidatus</name>
    <dbReference type="NCBI Taxonomy" id="48021"/>
    <lineage>
        <taxon>Eukaryota</taxon>
        <taxon>Fungi</taxon>
        <taxon>Dikarya</taxon>
        <taxon>Basidiomycota</taxon>
        <taxon>Agaricomycotina</taxon>
        <taxon>Agaricomycetes</taxon>
        <taxon>Russulales</taxon>
        <taxon>Auriscalpiaceae</taxon>
        <taxon>Artomyces</taxon>
    </lineage>
</organism>
<sequence length="179" mass="20123">MRTVHKCVLHEEMSAGEDRSEKWVLTDLHLWTAPLDRLSTTFTLPFCTVQYGRPGRHGCDTPLRWARPRSFDRVCLCARAQLDMFVSCGLHVYMQPTLLFVRRFQSGQQRSAKTFPSHGWLSEDEPEWPENGCSWKLLSGLAPLPAADGCTASHRPACASLRERQRMTMLGGTSADGAS</sequence>
<gene>
    <name evidence="1" type="ORF">BV25DRAFT_1578174</name>
</gene>
<evidence type="ECO:0000313" key="2">
    <source>
        <dbReference type="Proteomes" id="UP000814140"/>
    </source>
</evidence>
<name>A0ACB8SIU7_9AGAM</name>
<protein>
    <submittedName>
        <fullName evidence="1">Uncharacterized protein</fullName>
    </submittedName>
</protein>
<reference evidence="1" key="2">
    <citation type="journal article" date="2022" name="New Phytol.">
        <title>Evolutionary transition to the ectomycorrhizal habit in the genomes of a hyperdiverse lineage of mushroom-forming fungi.</title>
        <authorList>
            <person name="Looney B."/>
            <person name="Miyauchi S."/>
            <person name="Morin E."/>
            <person name="Drula E."/>
            <person name="Courty P.E."/>
            <person name="Kohler A."/>
            <person name="Kuo A."/>
            <person name="LaButti K."/>
            <person name="Pangilinan J."/>
            <person name="Lipzen A."/>
            <person name="Riley R."/>
            <person name="Andreopoulos W."/>
            <person name="He G."/>
            <person name="Johnson J."/>
            <person name="Nolan M."/>
            <person name="Tritt A."/>
            <person name="Barry K.W."/>
            <person name="Grigoriev I.V."/>
            <person name="Nagy L.G."/>
            <person name="Hibbett D."/>
            <person name="Henrissat B."/>
            <person name="Matheny P.B."/>
            <person name="Labbe J."/>
            <person name="Martin F.M."/>
        </authorList>
    </citation>
    <scope>NUCLEOTIDE SEQUENCE</scope>
    <source>
        <strain evidence="1">HHB10654</strain>
    </source>
</reference>
<keyword evidence="2" id="KW-1185">Reference proteome</keyword>
<comment type="caution">
    <text evidence="1">The sequence shown here is derived from an EMBL/GenBank/DDBJ whole genome shotgun (WGS) entry which is preliminary data.</text>
</comment>
<evidence type="ECO:0000313" key="1">
    <source>
        <dbReference type="EMBL" id="KAI0056368.1"/>
    </source>
</evidence>
<dbReference type="EMBL" id="MU277265">
    <property type="protein sequence ID" value="KAI0056368.1"/>
    <property type="molecule type" value="Genomic_DNA"/>
</dbReference>
<dbReference type="Proteomes" id="UP000814140">
    <property type="component" value="Unassembled WGS sequence"/>
</dbReference>